<keyword evidence="2" id="KW-0249">Electron transport</keyword>
<evidence type="ECO:0000313" key="4">
    <source>
        <dbReference type="RefSeq" id="XP_029117437.1"/>
    </source>
</evidence>
<keyword evidence="2" id="KW-0496">Mitochondrion</keyword>
<keyword evidence="2" id="KW-0472">Membrane</keyword>
<dbReference type="GeneID" id="105034361"/>
<dbReference type="PANTHER" id="PTHR12910:SF1">
    <property type="entry name" value="NADH DEHYDROGENASE [UBIQUINONE] 1 ALPHA SUBCOMPLEX SUBUNIT 12"/>
    <property type="match status" value="1"/>
</dbReference>
<dbReference type="AlphaFoldDB" id="A0A8N4ER66"/>
<dbReference type="PANTHER" id="PTHR12910">
    <property type="entry name" value="NADH-UBIQUINONE OXIDOREDUCTASE SUBUNIT B17.2"/>
    <property type="match status" value="1"/>
</dbReference>
<organism evidence="3 4">
    <name type="scientific">Elaeis guineensis var. tenera</name>
    <name type="common">Oil palm</name>
    <dbReference type="NCBI Taxonomy" id="51953"/>
    <lineage>
        <taxon>Eukaryota</taxon>
        <taxon>Viridiplantae</taxon>
        <taxon>Streptophyta</taxon>
        <taxon>Embryophyta</taxon>
        <taxon>Tracheophyta</taxon>
        <taxon>Spermatophyta</taxon>
        <taxon>Magnoliopsida</taxon>
        <taxon>Liliopsida</taxon>
        <taxon>Arecaceae</taxon>
        <taxon>Arecoideae</taxon>
        <taxon>Cocoseae</taxon>
        <taxon>Elaeidinae</taxon>
        <taxon>Elaeis</taxon>
    </lineage>
</organism>
<keyword evidence="2" id="KW-0999">Mitochondrion inner membrane</keyword>
<accession>A0A8N4ER66</accession>
<name>A0A8N4ER66_ELAGV</name>
<protein>
    <recommendedName>
        <fullName evidence="2">NADH dehydrogenase [ubiquinone] 1 alpha subcomplex subunit 12</fullName>
    </recommendedName>
</protein>
<sequence length="207" mass="23633">MSKILSKLRGFFSSRTMVGVDKAGNRYFTRKEEIDGAMKEKRWVVFKGEEDPTSIPVEWICWLNGQRKKAPTPEDLKIGRTIGFDFESYGLYRLFGSPMCSCCYVCSNSQPEMIELEARREHVRQNVACKGGSLDLKSFIQQFPSASFDHNRGFEEVSDEIDGTKNKDRFFSAATYHSFSVECQDMASPAKRNTNRVVDLMSSMLLI</sequence>
<evidence type="ECO:0000313" key="3">
    <source>
        <dbReference type="Proteomes" id="UP000504607"/>
    </source>
</evidence>
<dbReference type="Pfam" id="PF05071">
    <property type="entry name" value="NDUFA12"/>
    <property type="match status" value="1"/>
</dbReference>
<reference evidence="4" key="1">
    <citation type="submission" date="2025-08" db="UniProtKB">
        <authorList>
            <consortium name="RefSeq"/>
        </authorList>
    </citation>
    <scope>IDENTIFICATION</scope>
</reference>
<comment type="subcellular location">
    <subcellularLocation>
        <location evidence="2">Mitochondrion inner membrane</location>
        <topology evidence="2">Peripheral membrane protein</topology>
        <orientation evidence="2">Matrix side</orientation>
    </subcellularLocation>
</comment>
<dbReference type="GO" id="GO:0045271">
    <property type="term" value="C:respiratory chain complex I"/>
    <property type="evidence" value="ECO:0007669"/>
    <property type="project" value="InterPro"/>
</dbReference>
<dbReference type="RefSeq" id="XP_029117437.1">
    <property type="nucleotide sequence ID" value="XM_029261604.1"/>
</dbReference>
<dbReference type="Proteomes" id="UP000504607">
    <property type="component" value="Unplaced"/>
</dbReference>
<evidence type="ECO:0000256" key="2">
    <source>
        <dbReference type="RuleBase" id="RU363103"/>
    </source>
</evidence>
<proteinExistence type="inferred from homology"/>
<dbReference type="GO" id="GO:0005743">
    <property type="term" value="C:mitochondrial inner membrane"/>
    <property type="evidence" value="ECO:0007669"/>
    <property type="project" value="UniProtKB-SubCell"/>
</dbReference>
<comment type="function">
    <text evidence="2">Accessory subunit of the mitochondrial membrane respiratory chain NADH dehydrogenase (Complex I), that is believed not to be involved in catalysis. Complex I functions in the transfer of electrons from NADH to the respiratory chain. The immediate electron acceptor for the enzyme is believed to be ubiquinone.</text>
</comment>
<comment type="similarity">
    <text evidence="1 2">Belongs to the complex I NDUFA12 subunit family.</text>
</comment>
<keyword evidence="2" id="KW-0679">Respiratory chain</keyword>
<keyword evidence="2" id="KW-0813">Transport</keyword>
<keyword evidence="3" id="KW-1185">Reference proteome</keyword>
<dbReference type="InterPro" id="IPR007763">
    <property type="entry name" value="NDUFA12"/>
</dbReference>
<gene>
    <name evidence="4" type="primary">LOC105034361</name>
</gene>
<evidence type="ECO:0000256" key="1">
    <source>
        <dbReference type="ARBA" id="ARBA00007355"/>
    </source>
</evidence>
<dbReference type="GO" id="GO:0006979">
    <property type="term" value="P:response to oxidative stress"/>
    <property type="evidence" value="ECO:0007669"/>
    <property type="project" value="TreeGrafter"/>
</dbReference>